<dbReference type="AlphaFoldDB" id="A0A0F9AKJ1"/>
<organism evidence="1">
    <name type="scientific">marine sediment metagenome</name>
    <dbReference type="NCBI Taxonomy" id="412755"/>
    <lineage>
        <taxon>unclassified sequences</taxon>
        <taxon>metagenomes</taxon>
        <taxon>ecological metagenomes</taxon>
    </lineage>
</organism>
<proteinExistence type="predicted"/>
<evidence type="ECO:0000313" key="1">
    <source>
        <dbReference type="EMBL" id="KKK78994.1"/>
    </source>
</evidence>
<accession>A0A0F9AKJ1</accession>
<gene>
    <name evidence="1" type="ORF">LCGC14_2837940</name>
</gene>
<reference evidence="1" key="1">
    <citation type="journal article" date="2015" name="Nature">
        <title>Complex archaea that bridge the gap between prokaryotes and eukaryotes.</title>
        <authorList>
            <person name="Spang A."/>
            <person name="Saw J.H."/>
            <person name="Jorgensen S.L."/>
            <person name="Zaremba-Niedzwiedzka K."/>
            <person name="Martijn J."/>
            <person name="Lind A.E."/>
            <person name="van Eijk R."/>
            <person name="Schleper C."/>
            <person name="Guy L."/>
            <person name="Ettema T.J."/>
        </authorList>
    </citation>
    <scope>NUCLEOTIDE SEQUENCE</scope>
</reference>
<sequence length="115" mass="13122">MIKFKVKVRGIAPLLFNRFPEEDNEDNKSKAKSARLSKVEQVEKSIYKLDNGKLYQPSEHFVGAMVKAGTVFKLEGRKTYKDVVRSGVFVEPMKIPHLKDGLQADWRSVVNPSTR</sequence>
<dbReference type="EMBL" id="LAZR01054233">
    <property type="protein sequence ID" value="KKK78994.1"/>
    <property type="molecule type" value="Genomic_DNA"/>
</dbReference>
<protein>
    <submittedName>
        <fullName evidence="1">Uncharacterized protein</fullName>
    </submittedName>
</protein>
<name>A0A0F9AKJ1_9ZZZZ</name>
<comment type="caution">
    <text evidence="1">The sequence shown here is derived from an EMBL/GenBank/DDBJ whole genome shotgun (WGS) entry which is preliminary data.</text>
</comment>
<feature type="non-terminal residue" evidence="1">
    <location>
        <position position="115"/>
    </location>
</feature>